<evidence type="ECO:0000313" key="1">
    <source>
        <dbReference type="EMBL" id="KAK4362930.1"/>
    </source>
</evidence>
<comment type="caution">
    <text evidence="1">The sequence shown here is derived from an EMBL/GenBank/DDBJ whole genome shotgun (WGS) entry which is preliminary data.</text>
</comment>
<gene>
    <name evidence="1" type="ORF">RND71_018171</name>
</gene>
<dbReference type="EMBL" id="JAVYJV010000009">
    <property type="protein sequence ID" value="KAK4362930.1"/>
    <property type="molecule type" value="Genomic_DNA"/>
</dbReference>
<name>A0AAE1S3V2_9SOLA</name>
<dbReference type="AlphaFoldDB" id="A0AAE1S3V2"/>
<dbReference type="Proteomes" id="UP001291623">
    <property type="component" value="Unassembled WGS sequence"/>
</dbReference>
<reference evidence="1" key="1">
    <citation type="submission" date="2023-12" db="EMBL/GenBank/DDBJ databases">
        <title>Genome assembly of Anisodus tanguticus.</title>
        <authorList>
            <person name="Wang Y.-J."/>
        </authorList>
    </citation>
    <scope>NUCLEOTIDE SEQUENCE</scope>
    <source>
        <strain evidence="1">KB-2021</strain>
        <tissue evidence="1">Leaf</tissue>
    </source>
</reference>
<accession>A0AAE1S3V2</accession>
<sequence>MVVERIEGKVDTAAAVVHRLLRSPISEQLQLKYAHDILRVVALLGEVRTHKLSGSVLVSFSLKRLSSRTFLAVWM</sequence>
<organism evidence="1 2">
    <name type="scientific">Anisodus tanguticus</name>
    <dbReference type="NCBI Taxonomy" id="243964"/>
    <lineage>
        <taxon>Eukaryota</taxon>
        <taxon>Viridiplantae</taxon>
        <taxon>Streptophyta</taxon>
        <taxon>Embryophyta</taxon>
        <taxon>Tracheophyta</taxon>
        <taxon>Spermatophyta</taxon>
        <taxon>Magnoliopsida</taxon>
        <taxon>eudicotyledons</taxon>
        <taxon>Gunneridae</taxon>
        <taxon>Pentapetalae</taxon>
        <taxon>asterids</taxon>
        <taxon>lamiids</taxon>
        <taxon>Solanales</taxon>
        <taxon>Solanaceae</taxon>
        <taxon>Solanoideae</taxon>
        <taxon>Hyoscyameae</taxon>
        <taxon>Anisodus</taxon>
    </lineage>
</organism>
<keyword evidence="2" id="KW-1185">Reference proteome</keyword>
<proteinExistence type="predicted"/>
<evidence type="ECO:0000313" key="2">
    <source>
        <dbReference type="Proteomes" id="UP001291623"/>
    </source>
</evidence>
<protein>
    <submittedName>
        <fullName evidence="1">Uncharacterized protein</fullName>
    </submittedName>
</protein>